<dbReference type="SUPFAM" id="SSF50447">
    <property type="entry name" value="Translation proteins"/>
    <property type="match status" value="2"/>
</dbReference>
<dbReference type="Pfam" id="PF04760">
    <property type="entry name" value="IF2_N"/>
    <property type="match status" value="2"/>
</dbReference>
<dbReference type="SUPFAM" id="SSF52156">
    <property type="entry name" value="Initiation factor IF2/eIF5b, domain 3"/>
    <property type="match status" value="1"/>
</dbReference>
<dbReference type="InterPro" id="IPR015760">
    <property type="entry name" value="TIF_IF2"/>
</dbReference>
<dbReference type="InterPro" id="IPR023115">
    <property type="entry name" value="TIF_IF2_dom3"/>
</dbReference>
<dbReference type="InterPro" id="IPR005225">
    <property type="entry name" value="Small_GTP-bd"/>
</dbReference>
<dbReference type="Proteomes" id="UP000183760">
    <property type="component" value="Unassembled WGS sequence"/>
</dbReference>
<evidence type="ECO:0000259" key="10">
    <source>
        <dbReference type="PROSITE" id="PS51722"/>
    </source>
</evidence>
<dbReference type="GO" id="GO:0003924">
    <property type="term" value="F:GTPase activity"/>
    <property type="evidence" value="ECO:0007669"/>
    <property type="project" value="UniProtKB-UniRule"/>
</dbReference>
<evidence type="ECO:0000256" key="5">
    <source>
        <dbReference type="ARBA" id="ARBA00022917"/>
    </source>
</evidence>
<evidence type="ECO:0000313" key="13">
    <source>
        <dbReference type="Proteomes" id="UP000183760"/>
    </source>
</evidence>
<dbReference type="FunFam" id="3.40.50.300:FF:000019">
    <property type="entry name" value="Translation initiation factor IF-2"/>
    <property type="match status" value="1"/>
</dbReference>
<dbReference type="PROSITE" id="PS01176">
    <property type="entry name" value="IF2"/>
    <property type="match status" value="1"/>
</dbReference>
<dbReference type="Gene3D" id="3.40.50.300">
    <property type="entry name" value="P-loop containing nucleotide triphosphate hydrolases"/>
    <property type="match status" value="1"/>
</dbReference>
<reference evidence="12 13" key="1">
    <citation type="submission" date="2016-10" db="EMBL/GenBank/DDBJ databases">
        <authorList>
            <person name="Varghese N."/>
            <person name="Submissions S."/>
        </authorList>
    </citation>
    <scope>NUCLEOTIDE SEQUENCE [LARGE SCALE GENOMIC DNA]</scope>
    <source>
        <strain evidence="12 13">DSM 16525</strain>
    </source>
</reference>
<dbReference type="InterPro" id="IPR006847">
    <property type="entry name" value="IF2_N"/>
</dbReference>
<dbReference type="STRING" id="1334629.MFUL124B02_12700"/>
<feature type="domain" description="Tr-type G" evidence="10">
    <location>
        <begin position="570"/>
        <end position="739"/>
    </location>
</feature>
<dbReference type="Gene3D" id="1.10.10.2480">
    <property type="match status" value="1"/>
</dbReference>
<feature type="compositionally biased region" description="Gly residues" evidence="9">
    <location>
        <begin position="263"/>
        <end position="310"/>
    </location>
</feature>
<evidence type="ECO:0000256" key="3">
    <source>
        <dbReference type="ARBA" id="ARBA00022540"/>
    </source>
</evidence>
<dbReference type="FunFam" id="2.40.30.10:FF:000007">
    <property type="entry name" value="Translation initiation factor IF-2"/>
    <property type="match status" value="1"/>
</dbReference>
<dbReference type="GO" id="GO:0003743">
    <property type="term" value="F:translation initiation factor activity"/>
    <property type="evidence" value="ECO:0007669"/>
    <property type="project" value="UniProtKB-UniRule"/>
</dbReference>
<dbReference type="EMBL" id="FOIB01000011">
    <property type="protein sequence ID" value="SEU36420.1"/>
    <property type="molecule type" value="Genomic_DNA"/>
</dbReference>
<evidence type="ECO:0000313" key="14">
    <source>
        <dbReference type="Proteomes" id="UP000321514"/>
    </source>
</evidence>
<feature type="compositionally biased region" description="Polar residues" evidence="9">
    <location>
        <begin position="362"/>
        <end position="372"/>
    </location>
</feature>
<protein>
    <recommendedName>
        <fullName evidence="2 7">Translation initiation factor IF-2</fullName>
    </recommendedName>
</protein>
<comment type="subcellular location">
    <subcellularLocation>
        <location evidence="7">Cytoplasm</location>
    </subcellularLocation>
</comment>
<dbReference type="SUPFAM" id="SSF52540">
    <property type="entry name" value="P-loop containing nucleoside triphosphate hydrolases"/>
    <property type="match status" value="1"/>
</dbReference>
<dbReference type="InterPro" id="IPR044145">
    <property type="entry name" value="IF2_II"/>
</dbReference>
<feature type="binding site" evidence="7">
    <location>
        <begin position="679"/>
        <end position="682"/>
    </location>
    <ligand>
        <name>GTP</name>
        <dbReference type="ChEBI" id="CHEBI:37565"/>
    </ligand>
</feature>
<dbReference type="AlphaFoldDB" id="A0A511TD89"/>
<evidence type="ECO:0000256" key="1">
    <source>
        <dbReference type="ARBA" id="ARBA00007733"/>
    </source>
</evidence>
<evidence type="ECO:0000256" key="9">
    <source>
        <dbReference type="SAM" id="MobiDB-lite"/>
    </source>
</evidence>
<keyword evidence="3 7" id="KW-0396">Initiation factor</keyword>
<dbReference type="PANTHER" id="PTHR43381">
    <property type="entry name" value="TRANSLATION INITIATION FACTOR IF-2-RELATED"/>
    <property type="match status" value="1"/>
</dbReference>
<feature type="compositionally biased region" description="Low complexity" evidence="9">
    <location>
        <begin position="233"/>
        <end position="247"/>
    </location>
</feature>
<keyword evidence="7" id="KW-0963">Cytoplasm</keyword>
<dbReference type="PANTHER" id="PTHR43381:SF5">
    <property type="entry name" value="TR-TYPE G DOMAIN-CONTAINING PROTEIN"/>
    <property type="match status" value="1"/>
</dbReference>
<feature type="region of interest" description="Disordered" evidence="9">
    <location>
        <begin position="64"/>
        <end position="372"/>
    </location>
</feature>
<dbReference type="InterPro" id="IPR009000">
    <property type="entry name" value="Transl_B-barrel_sf"/>
</dbReference>
<dbReference type="Pfam" id="PF00009">
    <property type="entry name" value="GTP_EFTU"/>
    <property type="match status" value="1"/>
</dbReference>
<feature type="region of interest" description="G-domain" evidence="7">
    <location>
        <begin position="573"/>
        <end position="721"/>
    </location>
</feature>
<reference evidence="11 14" key="2">
    <citation type="submission" date="2019-07" db="EMBL/GenBank/DDBJ databases">
        <title>Whole genome shotgun sequence of Myxococcus fulvus NBRC 100333.</title>
        <authorList>
            <person name="Hosoyama A."/>
            <person name="Uohara A."/>
            <person name="Ohji S."/>
            <person name="Ichikawa N."/>
        </authorList>
    </citation>
    <scope>NUCLEOTIDE SEQUENCE [LARGE SCALE GENOMIC DNA]</scope>
    <source>
        <strain evidence="11 14">NBRC 100333</strain>
    </source>
</reference>
<evidence type="ECO:0000256" key="6">
    <source>
        <dbReference type="ARBA" id="ARBA00023134"/>
    </source>
</evidence>
<dbReference type="Gene3D" id="3.40.50.10050">
    <property type="entry name" value="Translation initiation factor IF- 2, domain 3"/>
    <property type="match status" value="1"/>
</dbReference>
<comment type="caution">
    <text evidence="11">The sequence shown here is derived from an EMBL/GenBank/DDBJ whole genome shotgun (WGS) entry which is preliminary data.</text>
</comment>
<feature type="binding site" evidence="7">
    <location>
        <begin position="579"/>
        <end position="586"/>
    </location>
    <ligand>
        <name>GTP</name>
        <dbReference type="ChEBI" id="CHEBI:37565"/>
    </ligand>
</feature>
<comment type="similarity">
    <text evidence="1 7 8">Belongs to the TRAFAC class translation factor GTPase superfamily. Classic translation factor GTPase family. IF-2 subfamily.</text>
</comment>
<evidence type="ECO:0000256" key="8">
    <source>
        <dbReference type="RuleBase" id="RU000644"/>
    </source>
</evidence>
<feature type="compositionally biased region" description="Low complexity" evidence="9">
    <location>
        <begin position="147"/>
        <end position="216"/>
    </location>
</feature>
<keyword evidence="13" id="KW-1185">Reference proteome</keyword>
<feature type="region of interest" description="Disordered" evidence="9">
    <location>
        <begin position="426"/>
        <end position="451"/>
    </location>
</feature>
<dbReference type="CDD" id="cd03692">
    <property type="entry name" value="mtIF2_IVc"/>
    <property type="match status" value="1"/>
</dbReference>
<dbReference type="Pfam" id="PF11987">
    <property type="entry name" value="IF-2"/>
    <property type="match status" value="1"/>
</dbReference>
<dbReference type="HAMAP" id="MF_00100_B">
    <property type="entry name" value="IF_2_B"/>
    <property type="match status" value="1"/>
</dbReference>
<dbReference type="InterPro" id="IPR036925">
    <property type="entry name" value="TIF_IF2_dom3_sf"/>
</dbReference>
<dbReference type="PROSITE" id="PS51722">
    <property type="entry name" value="G_TR_2"/>
    <property type="match status" value="1"/>
</dbReference>
<dbReference type="InterPro" id="IPR000178">
    <property type="entry name" value="TF_IF2_bacterial-like"/>
</dbReference>
<evidence type="ECO:0000256" key="4">
    <source>
        <dbReference type="ARBA" id="ARBA00022741"/>
    </source>
</evidence>
<feature type="compositionally biased region" description="Polar residues" evidence="9">
    <location>
        <begin position="331"/>
        <end position="341"/>
    </location>
</feature>
<dbReference type="GO" id="GO:0005525">
    <property type="term" value="F:GTP binding"/>
    <property type="evidence" value="ECO:0007669"/>
    <property type="project" value="UniProtKB-KW"/>
</dbReference>
<keyword evidence="4 7" id="KW-0547">Nucleotide-binding</keyword>
<keyword evidence="5 7" id="KW-0648">Protein biosynthesis</keyword>
<dbReference type="GO" id="GO:0005829">
    <property type="term" value="C:cytosol"/>
    <property type="evidence" value="ECO:0007669"/>
    <property type="project" value="TreeGrafter"/>
</dbReference>
<evidence type="ECO:0000313" key="12">
    <source>
        <dbReference type="EMBL" id="SEU36420.1"/>
    </source>
</evidence>
<accession>A0A511TD89</accession>
<dbReference type="InterPro" id="IPR000795">
    <property type="entry name" value="T_Tr_GTP-bd_dom"/>
</dbReference>
<dbReference type="NCBIfam" id="TIGR00231">
    <property type="entry name" value="small_GTP"/>
    <property type="match status" value="1"/>
</dbReference>
<dbReference type="Proteomes" id="UP000321514">
    <property type="component" value="Unassembled WGS sequence"/>
</dbReference>
<dbReference type="InterPro" id="IPR053905">
    <property type="entry name" value="EF-G-like_DII"/>
</dbReference>
<evidence type="ECO:0000313" key="11">
    <source>
        <dbReference type="EMBL" id="GEN12146.1"/>
    </source>
</evidence>
<gene>
    <name evidence="7" type="primary">infB</name>
    <name evidence="11" type="ORF">MFU01_71830</name>
    <name evidence="12" type="ORF">SAMN05443572_111188</name>
</gene>
<dbReference type="Gene3D" id="2.40.30.10">
    <property type="entry name" value="Translation factors"/>
    <property type="match status" value="2"/>
</dbReference>
<feature type="compositionally biased region" description="Basic and acidic residues" evidence="9">
    <location>
        <begin position="426"/>
        <end position="436"/>
    </location>
</feature>
<proteinExistence type="inferred from homology"/>
<dbReference type="CDD" id="cd03702">
    <property type="entry name" value="IF2_mtIF2_II"/>
    <property type="match status" value="1"/>
</dbReference>
<dbReference type="FunFam" id="2.40.30.10:FF:000008">
    <property type="entry name" value="Translation initiation factor IF-2"/>
    <property type="match status" value="1"/>
</dbReference>
<dbReference type="FunFam" id="3.40.50.10050:FF:000001">
    <property type="entry name" value="Translation initiation factor IF-2"/>
    <property type="match status" value="1"/>
</dbReference>
<feature type="compositionally biased region" description="Pro residues" evidence="9">
    <location>
        <begin position="220"/>
        <end position="232"/>
    </location>
</feature>
<organism evidence="11 14">
    <name type="scientific">Myxococcus fulvus</name>
    <dbReference type="NCBI Taxonomy" id="33"/>
    <lineage>
        <taxon>Bacteria</taxon>
        <taxon>Pseudomonadati</taxon>
        <taxon>Myxococcota</taxon>
        <taxon>Myxococcia</taxon>
        <taxon>Myxococcales</taxon>
        <taxon>Cystobacterineae</taxon>
        <taxon>Myxococcaceae</taxon>
        <taxon>Myxococcus</taxon>
    </lineage>
</organism>
<keyword evidence="6 7" id="KW-0342">GTP-binding</keyword>
<comment type="function">
    <text evidence="7 8">One of the essential components for the initiation of protein synthesis. Protects formylmethionyl-tRNA from spontaneous hydrolysis and promotes its binding to the 30S ribosomal subunits. Also involved in the hydrolysis of GTP during the formation of the 70S ribosomal complex.</text>
</comment>
<feature type="binding site" evidence="7">
    <location>
        <begin position="625"/>
        <end position="629"/>
    </location>
    <ligand>
        <name>GTP</name>
        <dbReference type="ChEBI" id="CHEBI:37565"/>
    </ligand>
</feature>
<sequence length="1072" mass="112073">MRQANKGNMSKKRVHEIAKELKGHGIELDNKEVVNELSALGYDVKSHSSSLDDDQATAAVQKILDKRKPKQAAPPVTAKGFVVRRKVGPPAGASGDAGMESQSADAGYEGVPESAPEAPPQAVSHTIEAAPPTVEEPPRHVEPPAPAVESAPAPVAESAPVAAAPVTPPASTVAESPAPVAPPVAAEAPKAPVEAPRAPVAPPAAAAQPRPPSQESTHLPQPPPRSPVPPTVRTPSSPSSSATVVSRGPAPGYGQRSGPPGNRPGGPGGPGGRPGGPGGPGGRPGGPGGPGGGRPGGPGGQGGRPGGPGGRPSYPSYQGQGARPGQGPVRPSTSPSAQASAGGTAAPQGPTIMVGGVPHAQVTPTGGQARPTATQAVVISRPLIQVRRVTPTAGQAKQYPMAPGRAGIPERREYKVVPDHLGRGRELVDVSKNKERGQRKRTSGDTTSVSKQELTDMVWGRVTIPIRGKKRKPTKKGAKTQITQMAEEKKVIKLQEGISVSDLGQRMGVRTPEIIKKLMSQGKMATANQMVDADTAELLATDYGWKVVRVGFEVEDYLPEVEARPEDERPRPPVVTIMGHVDHGKTSLLDAIRSANVASGEAGGITQHIGAYSITTARGDVTFLDTPGHEAFTSMRARGANVTDIVVLVVAADDGVMPQTVEAIKHAKAAEVPIVVAINKMDVPGANPDRVKKDLANHELTPEEWGGDTIMVPVSAKTKQNLDLLLENLALQAEVLELTSNPNRPSVGAIIEAKLDRGRGPVATVLVQEGTLKLGDAVVTGSHYGRVRAMNNSRGEQVKEVKPGYCAEVIGLSGVPSAGDAINVVADEKAAKQIAEHRNMKERQTELSKVSRESLEQLFAKTKAGGGPKELRVVIKADVQGSAEAVKQAVQKLSTHKVKVEIVHTGVGAITEGDVMRAAASKGVVLGFNVNPESGAEAAAKAQEVTLQSYSIIYELIDGVRSQMEGLLEPIRTEKKLGRAEVRNTFNVPRLGTIAGAAVLDGVMKRGAFVRLMRENKQLFSGKMASLRRFKDDVKEVAQGFECGIGIESFNDLKAGDIIEAYEIEETRQSLT</sequence>
<evidence type="ECO:0000256" key="7">
    <source>
        <dbReference type="HAMAP-Rule" id="MF_00100"/>
    </source>
</evidence>
<dbReference type="InterPro" id="IPR027417">
    <property type="entry name" value="P-loop_NTPase"/>
</dbReference>
<dbReference type="Pfam" id="PF22042">
    <property type="entry name" value="EF-G_D2"/>
    <property type="match status" value="1"/>
</dbReference>
<dbReference type="EMBL" id="BJXR01000058">
    <property type="protein sequence ID" value="GEN12146.1"/>
    <property type="molecule type" value="Genomic_DNA"/>
</dbReference>
<dbReference type="CDD" id="cd01887">
    <property type="entry name" value="IF2_eIF5B"/>
    <property type="match status" value="1"/>
</dbReference>
<name>A0A511TD89_MYXFU</name>
<dbReference type="NCBIfam" id="TIGR00487">
    <property type="entry name" value="IF-2"/>
    <property type="match status" value="1"/>
</dbReference>
<evidence type="ECO:0000256" key="2">
    <source>
        <dbReference type="ARBA" id="ARBA00020675"/>
    </source>
</evidence>